<dbReference type="AlphaFoldDB" id="A0A388LXK0"/>
<feature type="region of interest" description="Disordered" evidence="2">
    <location>
        <begin position="99"/>
        <end position="118"/>
    </location>
</feature>
<evidence type="ECO:0000256" key="2">
    <source>
        <dbReference type="SAM" id="MobiDB-lite"/>
    </source>
</evidence>
<proteinExistence type="predicted"/>
<dbReference type="EMBL" id="BFEA01000590">
    <property type="protein sequence ID" value="GBG86995.1"/>
    <property type="molecule type" value="Genomic_DNA"/>
</dbReference>
<accession>A0A388LXK0</accession>
<feature type="region of interest" description="Disordered" evidence="2">
    <location>
        <begin position="269"/>
        <end position="291"/>
    </location>
</feature>
<evidence type="ECO:0008006" key="5">
    <source>
        <dbReference type="Google" id="ProtNLM"/>
    </source>
</evidence>
<gene>
    <name evidence="3" type="ORF">CBR_g44450</name>
</gene>
<feature type="coiled-coil region" evidence="1">
    <location>
        <begin position="138"/>
        <end position="193"/>
    </location>
</feature>
<keyword evidence="1" id="KW-0175">Coiled coil</keyword>
<reference evidence="3 4" key="1">
    <citation type="journal article" date="2018" name="Cell">
        <title>The Chara Genome: Secondary Complexity and Implications for Plant Terrestrialization.</title>
        <authorList>
            <person name="Nishiyama T."/>
            <person name="Sakayama H."/>
            <person name="Vries J.D."/>
            <person name="Buschmann H."/>
            <person name="Saint-Marcoux D."/>
            <person name="Ullrich K.K."/>
            <person name="Haas F.B."/>
            <person name="Vanderstraeten L."/>
            <person name="Becker D."/>
            <person name="Lang D."/>
            <person name="Vosolsobe S."/>
            <person name="Rombauts S."/>
            <person name="Wilhelmsson P.K.I."/>
            <person name="Janitza P."/>
            <person name="Kern R."/>
            <person name="Heyl A."/>
            <person name="Rumpler F."/>
            <person name="Villalobos L.I.A.C."/>
            <person name="Clay J.M."/>
            <person name="Skokan R."/>
            <person name="Toyoda A."/>
            <person name="Suzuki Y."/>
            <person name="Kagoshima H."/>
            <person name="Schijlen E."/>
            <person name="Tajeshwar N."/>
            <person name="Catarino B."/>
            <person name="Hetherington A.J."/>
            <person name="Saltykova A."/>
            <person name="Bonnot C."/>
            <person name="Breuninger H."/>
            <person name="Symeonidi A."/>
            <person name="Radhakrishnan G.V."/>
            <person name="Van Nieuwerburgh F."/>
            <person name="Deforce D."/>
            <person name="Chang C."/>
            <person name="Karol K.G."/>
            <person name="Hedrich R."/>
            <person name="Ulvskov P."/>
            <person name="Glockner G."/>
            <person name="Delwiche C.F."/>
            <person name="Petrasek J."/>
            <person name="Van de Peer Y."/>
            <person name="Friml J."/>
            <person name="Beilby M."/>
            <person name="Dolan L."/>
            <person name="Kohara Y."/>
            <person name="Sugano S."/>
            <person name="Fujiyama A."/>
            <person name="Delaux P.-M."/>
            <person name="Quint M."/>
            <person name="TheiBen G."/>
            <person name="Hagemann M."/>
            <person name="Harholt J."/>
            <person name="Dunand C."/>
            <person name="Zachgo S."/>
            <person name="Langdale J."/>
            <person name="Maumus F."/>
            <person name="Straeten D.V.D."/>
            <person name="Gould S.B."/>
            <person name="Rensing S.A."/>
        </authorList>
    </citation>
    <scope>NUCLEOTIDE SEQUENCE [LARGE SCALE GENOMIC DNA]</scope>
    <source>
        <strain evidence="3 4">S276</strain>
    </source>
</reference>
<sequence length="418" mass="47823">MVGDHYRDGSREGRWPRSPERGRRSNREGSRERYMGSRSNSREDRRDDPPRRGPPTCFGCRVVGHYHSECWRYWTNRVARRRMEADGYVCPVEFSRRTATVSPPRGQVQQPLSGGDQGAHNQLDELGKTVASVQEFVKMERARRAEKEQRRLEREEARRAEAEARRAEAERAARKAEKLRKREEEQLAMAKAVEVQLSLRLGDIRDEIKTEVRKALTSTALKSQPEAAVTVTGKGKEVLIGSLPSTSGSANEVDVITEGTTKLVIQEKRKRGEDTPVGDSPPVTTPTKRTRKRMDVRPVRLSGRLQRTRSRVSVQRPAKRLASKAFTMMKQPTTDNAMERMIFLDNTRRELSKMDYDTLRSFCREEGYTTKVQAIFDLADKRAQLRLGDLVPDFDSFLNLEEEAVRSSQDEAEDETQV</sequence>
<evidence type="ECO:0000313" key="3">
    <source>
        <dbReference type="EMBL" id="GBG86995.1"/>
    </source>
</evidence>
<comment type="caution">
    <text evidence="3">The sequence shown here is derived from an EMBL/GenBank/DDBJ whole genome shotgun (WGS) entry which is preliminary data.</text>
</comment>
<feature type="region of interest" description="Disordered" evidence="2">
    <location>
        <begin position="1"/>
        <end position="56"/>
    </location>
</feature>
<dbReference type="Gramene" id="GBG86995">
    <property type="protein sequence ID" value="GBG86995"/>
    <property type="gene ID" value="CBR_g44450"/>
</dbReference>
<feature type="compositionally biased region" description="Basic and acidic residues" evidence="2">
    <location>
        <begin position="1"/>
        <end position="51"/>
    </location>
</feature>
<protein>
    <recommendedName>
        <fullName evidence="5">CCHC-type domain-containing protein</fullName>
    </recommendedName>
</protein>
<organism evidence="3 4">
    <name type="scientific">Chara braunii</name>
    <name type="common">Braun's stonewort</name>
    <dbReference type="NCBI Taxonomy" id="69332"/>
    <lineage>
        <taxon>Eukaryota</taxon>
        <taxon>Viridiplantae</taxon>
        <taxon>Streptophyta</taxon>
        <taxon>Charophyceae</taxon>
        <taxon>Charales</taxon>
        <taxon>Characeae</taxon>
        <taxon>Chara</taxon>
    </lineage>
</organism>
<name>A0A388LXK0_CHABU</name>
<keyword evidence="4" id="KW-1185">Reference proteome</keyword>
<feature type="compositionally biased region" description="Polar residues" evidence="2">
    <location>
        <begin position="99"/>
        <end position="112"/>
    </location>
</feature>
<dbReference type="Proteomes" id="UP000265515">
    <property type="component" value="Unassembled WGS sequence"/>
</dbReference>
<evidence type="ECO:0000313" key="4">
    <source>
        <dbReference type="Proteomes" id="UP000265515"/>
    </source>
</evidence>
<evidence type="ECO:0000256" key="1">
    <source>
        <dbReference type="SAM" id="Coils"/>
    </source>
</evidence>